<dbReference type="OrthoDB" id="335174at2"/>
<dbReference type="KEGG" id="rca:Rcas_1466"/>
<feature type="binding site" evidence="10">
    <location>
        <position position="38"/>
    </location>
    <ligand>
        <name>heme c</name>
        <dbReference type="ChEBI" id="CHEBI:61717"/>
        <label>1</label>
    </ligand>
</feature>
<reference evidence="9 10" key="2">
    <citation type="journal article" date="2020" name="Sci. Adv.">
        <title>Cryo-EM structures of the air-oxidized and dithionite-reduced photosynthetic alternative complex III from &lt;i&gt;Roseiflexus castenholzii&lt;/i&gt;.</title>
        <authorList>
            <person name="Shi Y."/>
            <person name="Xin Y."/>
            <person name="Wang C."/>
            <person name="Blankenship R.E."/>
            <person name="Sun F."/>
            <person name="Xu X."/>
        </authorList>
    </citation>
    <scope>STRUCTURE BY ELECTRON MICROSCOPY (3.20 ANGSTROMS) OF 33-193 IN COMPLEX WITH HEME C</scope>
</reference>
<feature type="binding site" evidence="9 10">
    <location>
        <position position="117"/>
    </location>
    <ligand>
        <name>heme c</name>
        <dbReference type="ChEBI" id="CHEBI:61717"/>
        <label>2</label>
        <note>axial binding residue</note>
    </ligand>
    <ligandPart>
        <name>Fe</name>
        <dbReference type="ChEBI" id="CHEBI:18248"/>
    </ligandPart>
</feature>
<dbReference type="Pfam" id="PF13442">
    <property type="entry name" value="Cytochrome_CBB3"/>
    <property type="match status" value="1"/>
</dbReference>
<feature type="binding site" evidence="9 10">
    <location>
        <position position="113"/>
    </location>
    <ligand>
        <name>heme c</name>
        <dbReference type="ChEBI" id="CHEBI:61717"/>
        <label>2</label>
        <note>covalent</note>
    </ligand>
</feature>
<evidence type="ECO:0000256" key="3">
    <source>
        <dbReference type="ARBA" id="ARBA00023004"/>
    </source>
</evidence>
<evidence type="ECO:0000313" key="8">
    <source>
        <dbReference type="Proteomes" id="UP000000263"/>
    </source>
</evidence>
<dbReference type="EMBL" id="CP000804">
    <property type="protein sequence ID" value="ABU57561.1"/>
    <property type="molecule type" value="Genomic_DNA"/>
</dbReference>
<feature type="binding site" evidence="9 10">
    <location>
        <position position="116"/>
    </location>
    <ligand>
        <name>heme c</name>
        <dbReference type="ChEBI" id="CHEBI:61717"/>
        <label>2</label>
        <note>covalent</note>
    </ligand>
</feature>
<dbReference type="Proteomes" id="UP000000263">
    <property type="component" value="Chromosome"/>
</dbReference>
<keyword evidence="3 4" id="KW-0408">Iron</keyword>
<keyword evidence="5" id="KW-1133">Transmembrane helix</keyword>
<name>A7NJ91_ROSCS</name>
<dbReference type="PDB" id="6LOE">
    <property type="method" value="EM"/>
    <property type="resolution" value="3.50 A"/>
    <property type="chains" value="E=33-193"/>
</dbReference>
<evidence type="ECO:0000256" key="1">
    <source>
        <dbReference type="ARBA" id="ARBA00022617"/>
    </source>
</evidence>
<dbReference type="AlphaFoldDB" id="A7NJ91"/>
<keyword evidence="1 4" id="KW-0349">Heme</keyword>
<dbReference type="GO" id="GO:0009055">
    <property type="term" value="F:electron transfer activity"/>
    <property type="evidence" value="ECO:0007669"/>
    <property type="project" value="InterPro"/>
</dbReference>
<dbReference type="PDB" id="6LOD">
    <property type="method" value="EM"/>
    <property type="resolution" value="3.20 A"/>
    <property type="chains" value="E=33-193"/>
</dbReference>
<dbReference type="STRING" id="383372.Rcas_1466"/>
<feature type="transmembrane region" description="Helical" evidence="5">
    <location>
        <begin position="20"/>
        <end position="38"/>
    </location>
</feature>
<reference evidence="7 8" key="1">
    <citation type="submission" date="2007-08" db="EMBL/GenBank/DDBJ databases">
        <title>Complete sequence of Roseiflexus castenholzii DSM 13941.</title>
        <authorList>
            <consortium name="US DOE Joint Genome Institute"/>
            <person name="Copeland A."/>
            <person name="Lucas S."/>
            <person name="Lapidus A."/>
            <person name="Barry K."/>
            <person name="Glavina del Rio T."/>
            <person name="Dalin E."/>
            <person name="Tice H."/>
            <person name="Pitluck S."/>
            <person name="Thompson L.S."/>
            <person name="Brettin T."/>
            <person name="Bruce D."/>
            <person name="Detter J.C."/>
            <person name="Han C."/>
            <person name="Tapia R."/>
            <person name="Schmutz J."/>
            <person name="Larimer F."/>
            <person name="Land M."/>
            <person name="Hauser L."/>
            <person name="Kyrpides N."/>
            <person name="Mikhailova N."/>
            <person name="Bryant D.A."/>
            <person name="Hanada S."/>
            <person name="Tsukatani Y."/>
            <person name="Richardson P."/>
        </authorList>
    </citation>
    <scope>NUCLEOTIDE SEQUENCE [LARGE SCALE GENOMIC DNA]</scope>
    <source>
        <strain evidence="8">DSM 13941 / HLO8</strain>
    </source>
</reference>
<dbReference type="InterPro" id="IPR036909">
    <property type="entry name" value="Cyt_c-like_dom_sf"/>
</dbReference>
<evidence type="ECO:0000313" key="7">
    <source>
        <dbReference type="EMBL" id="ABU57561.1"/>
    </source>
</evidence>
<evidence type="ECO:0007829" key="9">
    <source>
        <dbReference type="PDB" id="6LOD"/>
    </source>
</evidence>
<dbReference type="InterPro" id="IPR009056">
    <property type="entry name" value="Cyt_c-like_dom"/>
</dbReference>
<evidence type="ECO:0000256" key="5">
    <source>
        <dbReference type="SAM" id="Phobius"/>
    </source>
</evidence>
<feature type="binding site" evidence="10">
    <location>
        <position position="34"/>
    </location>
    <ligand>
        <name>heme c</name>
        <dbReference type="ChEBI" id="CHEBI:61717"/>
        <label>1</label>
    </ligand>
</feature>
<keyword evidence="2 4" id="KW-0479">Metal-binding</keyword>
<dbReference type="eggNOG" id="COG2010">
    <property type="taxonomic scope" value="Bacteria"/>
</dbReference>
<evidence type="ECO:0000259" key="6">
    <source>
        <dbReference type="PROSITE" id="PS51007"/>
    </source>
</evidence>
<feature type="binding site" evidence="9 10">
    <location>
        <position position="162"/>
    </location>
    <ligand>
        <name>heme c</name>
        <dbReference type="ChEBI" id="CHEBI:61717"/>
        <label>2</label>
        <note>axial binding residue</note>
    </ligand>
    <ligandPart>
        <name>Fe</name>
        <dbReference type="ChEBI" id="CHEBI:18248"/>
    </ligandPart>
</feature>
<feature type="binding site" evidence="9 10">
    <location>
        <position position="160"/>
    </location>
    <ligand>
        <name>heme c</name>
        <dbReference type="ChEBI" id="CHEBI:61717"/>
        <label>2</label>
    </ligand>
</feature>
<feature type="domain" description="Cytochrome c" evidence="6">
    <location>
        <begin position="100"/>
        <end position="186"/>
    </location>
</feature>
<proteinExistence type="evidence at protein level"/>
<gene>
    <name evidence="7" type="ordered locus">Rcas_1466</name>
</gene>
<dbReference type="PROSITE" id="PS51007">
    <property type="entry name" value="CYTC"/>
    <property type="match status" value="1"/>
</dbReference>
<dbReference type="HOGENOM" id="CLU_088548_1_0_0"/>
<dbReference type="GO" id="GO:0020037">
    <property type="term" value="F:heme binding"/>
    <property type="evidence" value="ECO:0007669"/>
    <property type="project" value="InterPro"/>
</dbReference>
<evidence type="ECO:0007829" key="10">
    <source>
        <dbReference type="PDB" id="6LOE"/>
    </source>
</evidence>
<dbReference type="SMR" id="A7NJ91"/>
<keyword evidence="5" id="KW-0472">Membrane</keyword>
<dbReference type="PANTHER" id="PTHR40394">
    <property type="entry name" value="LIPOPROTEIN-RELATED"/>
    <property type="match status" value="1"/>
</dbReference>
<keyword evidence="9 10" id="KW-0002">3D-structure</keyword>
<dbReference type="PANTHER" id="PTHR40394:SF2">
    <property type="entry name" value="QUINOL:CYTOCHROME C OXIDOREDUCTASE MEMBRANE PROTEIN"/>
    <property type="match status" value="1"/>
</dbReference>
<dbReference type="RefSeq" id="WP_012119989.1">
    <property type="nucleotide sequence ID" value="NC_009767.1"/>
</dbReference>
<organism evidence="7 8">
    <name type="scientific">Roseiflexus castenholzii (strain DSM 13941 / HLO8)</name>
    <dbReference type="NCBI Taxonomy" id="383372"/>
    <lineage>
        <taxon>Bacteria</taxon>
        <taxon>Bacillati</taxon>
        <taxon>Chloroflexota</taxon>
        <taxon>Chloroflexia</taxon>
        <taxon>Chloroflexales</taxon>
        <taxon>Roseiflexineae</taxon>
        <taxon>Roseiflexaceae</taxon>
        <taxon>Roseiflexus</taxon>
    </lineage>
</organism>
<dbReference type="GO" id="GO:0046872">
    <property type="term" value="F:metal ion binding"/>
    <property type="evidence" value="ECO:0007669"/>
    <property type="project" value="UniProtKB-KW"/>
</dbReference>
<evidence type="ECO:0000256" key="4">
    <source>
        <dbReference type="PROSITE-ProRule" id="PRU00433"/>
    </source>
</evidence>
<dbReference type="EMDB" id="EMD-0937"/>
<keyword evidence="5" id="KW-0812">Transmembrane</keyword>
<sequence>MLNLRQRRRPGSLIGRIVRAGWLMAVVLLMTACHLEMYDQAKYKPQQASEIFADGASARPLVEHTVARGRLRIDATSTGRVDGDPNGAYVTTIPIRITPELLERGAQRYRIYCAVCHGVNGNGRGQVGLLLNPRPPSFYDQRLLDMPDGEYYDVLVNGRRTMYPYGYRVQSISDRWAIVAHIRELQKNPPPQN</sequence>
<feature type="binding site" evidence="10">
    <location>
        <position position="161"/>
    </location>
    <ligand>
        <name>heme c</name>
        <dbReference type="ChEBI" id="CHEBI:61717"/>
        <label>2</label>
    </ligand>
</feature>
<feature type="binding site" evidence="10">
    <location>
        <position position="159"/>
    </location>
    <ligand>
        <name>heme c</name>
        <dbReference type="ChEBI" id="CHEBI:61717"/>
        <label>2</label>
    </ligand>
</feature>
<feature type="binding site" evidence="9 10">
    <location>
        <position position="142"/>
    </location>
    <ligand>
        <name>heme c</name>
        <dbReference type="ChEBI" id="CHEBI:61717"/>
        <label>2</label>
    </ligand>
</feature>
<dbReference type="PROSITE" id="PS51257">
    <property type="entry name" value="PROKAR_LIPOPROTEIN"/>
    <property type="match status" value="1"/>
</dbReference>
<dbReference type="Gene3D" id="1.10.760.10">
    <property type="entry name" value="Cytochrome c-like domain"/>
    <property type="match status" value="1"/>
</dbReference>
<accession>A7NJ91</accession>
<dbReference type="EMDB" id="EMD-0936"/>
<dbReference type="SUPFAM" id="SSF46626">
    <property type="entry name" value="Cytochrome c"/>
    <property type="match status" value="1"/>
</dbReference>
<protein>
    <recommendedName>
        <fullName evidence="6">Cytochrome c domain-containing protein</fullName>
    </recommendedName>
</protein>
<keyword evidence="8" id="KW-1185">Reference proteome</keyword>
<evidence type="ECO:0000256" key="2">
    <source>
        <dbReference type="ARBA" id="ARBA00022723"/>
    </source>
</evidence>